<evidence type="ECO:0000256" key="4">
    <source>
        <dbReference type="ARBA" id="ARBA00023054"/>
    </source>
</evidence>
<protein>
    <submittedName>
        <fullName evidence="11">Phragmoplast orienting kinesin-1</fullName>
    </submittedName>
</protein>
<gene>
    <name evidence="11" type="ORF">Adt_08231</name>
</gene>
<reference evidence="12" key="1">
    <citation type="submission" date="2024-07" db="EMBL/GenBank/DDBJ databases">
        <title>Two chromosome-level genome assemblies of Korean endemic species Abeliophyllum distichum and Forsythia ovata (Oleaceae).</title>
        <authorList>
            <person name="Jang H."/>
        </authorList>
    </citation>
    <scope>NUCLEOTIDE SEQUENCE [LARGE SCALE GENOMIC DNA]</scope>
</reference>
<keyword evidence="5 7" id="KW-0505">Motor protein</keyword>
<feature type="compositionally biased region" description="Polar residues" evidence="9">
    <location>
        <begin position="94"/>
        <end position="113"/>
    </location>
</feature>
<feature type="compositionally biased region" description="Polar residues" evidence="9">
    <location>
        <begin position="17"/>
        <end position="33"/>
    </location>
</feature>
<dbReference type="InterPro" id="IPR027417">
    <property type="entry name" value="P-loop_NTPase"/>
</dbReference>
<evidence type="ECO:0000259" key="10">
    <source>
        <dbReference type="PROSITE" id="PS50067"/>
    </source>
</evidence>
<dbReference type="InterPro" id="IPR019821">
    <property type="entry name" value="Kinesin_motor_CS"/>
</dbReference>
<dbReference type="PROSITE" id="PS50067">
    <property type="entry name" value="KINESIN_MOTOR_2"/>
    <property type="match status" value="1"/>
</dbReference>
<name>A0ABD1VC17_9LAMI</name>
<evidence type="ECO:0000256" key="5">
    <source>
        <dbReference type="ARBA" id="ARBA00023175"/>
    </source>
</evidence>
<dbReference type="InterPro" id="IPR044986">
    <property type="entry name" value="KIF15/KIN-12"/>
</dbReference>
<dbReference type="SUPFAM" id="SSF52540">
    <property type="entry name" value="P-loop containing nucleoside triphosphate hydrolases"/>
    <property type="match status" value="1"/>
</dbReference>
<dbReference type="PANTHER" id="PTHR37739:SF18">
    <property type="entry name" value="KINESIN-LIKE PROTEIN KIN-12C"/>
    <property type="match status" value="1"/>
</dbReference>
<organism evidence="11 12">
    <name type="scientific">Abeliophyllum distichum</name>
    <dbReference type="NCBI Taxonomy" id="126358"/>
    <lineage>
        <taxon>Eukaryota</taxon>
        <taxon>Viridiplantae</taxon>
        <taxon>Streptophyta</taxon>
        <taxon>Embryophyta</taxon>
        <taxon>Tracheophyta</taxon>
        <taxon>Spermatophyta</taxon>
        <taxon>Magnoliopsida</taxon>
        <taxon>eudicotyledons</taxon>
        <taxon>Gunneridae</taxon>
        <taxon>Pentapetalae</taxon>
        <taxon>asterids</taxon>
        <taxon>lamiids</taxon>
        <taxon>Lamiales</taxon>
        <taxon>Oleaceae</taxon>
        <taxon>Forsythieae</taxon>
        <taxon>Abeliophyllum</taxon>
    </lineage>
</organism>
<evidence type="ECO:0000256" key="1">
    <source>
        <dbReference type="ARBA" id="ARBA00022701"/>
    </source>
</evidence>
<feature type="coiled-coil region" evidence="8">
    <location>
        <begin position="837"/>
        <end position="864"/>
    </location>
</feature>
<dbReference type="GO" id="GO:0005524">
    <property type="term" value="F:ATP binding"/>
    <property type="evidence" value="ECO:0007669"/>
    <property type="project" value="UniProtKB-UniRule"/>
</dbReference>
<sequence length="1260" mass="141285">MSKSNSSTIRFVPPKPSQSEGNENEFSSSQNQIPFFHSRAPLYSIPDPSQYQSQTPYQQRDKSEPPKAVGSKKLETALTGTPRVLSKGKAVHSEPNSAQSTPARSPARSTPRVSNIGAASGTSTLTRPPYQYSTGGGKGGGYSSVSRGISAVNSEMIIDVPHFELDEDPVFWKDHNVQVLLRIRPLNNIEKVSQGYGRCVRQETAQTVVWLGQPETRFTFDHIACETLSQEKLFRVAGLPMVENCMSGYNSCMFAYGQTGSGKTYTMMGEIYQMDGKLTEDCGITPRIFEFLFARIREEEESRKHERLEYSCKCSFLEIYNEQITDLLEPSSSNLQLREDSKKGVYVENLTEYRVRTVDDVLKLLLQGAANRKMAATHMNSESSRSHSVFTCIIESCWEKDSMTHFRFGRLNLVDLAGSERQKSSGAEGDRLKEAANINKSLSTLGLVIMSLVDLAHGKHRHVPYRDSRLTFLLQDSLGGNSKTTIIANVSPSICSVNETLSTLKFAQRAKLIQNNAKINEDASGDVIALQQQIKQLKGQLSFLMKHQGTSTHLLNDAFVSIENESLQSDSMDEATSNNIPGSEGLLEKSYKQMDNFLDLQHNNIQRQLIDAQSLIETMKLEQFHLIEEIEFLRADNHRLMEMLYNKEMAEQQCEDHNKKSSGTEYQESTQVMKNNEDTNTMDLQAKLEKVSQDLKETKLLNSQYLEDHASRFSQDDQIDIIHSEVGMETTKTIIHLQEEIDRLQSELHVRICSMDEENLSLRNSLAAKEDEIRAFCEEWERATLELTTFLIDGTKSLGDASRQIKNISCSFPHVNLWIGEHVERAANICVEKEETILLLQKSLEDAQKTVMQMEQQLNSLKGATIALTEFQQLDNDSSSKEDIQLTTLLNDSFDKKKFSGDKLTSKEDHVFEAEAGANTALVVENRIPNYFMSGLKDRVHRDVPLANVDDQTELARLVLLENEDAVNAAHSDAETYLYALKSDIQKAVSLYKELVQDSVKDVAEMRRNVEELNKNQGSLQLCTAGIPSSASCLHKNELQMLHEIRDELVETNGRLSSISVGFYKIVNALTCPGSIEDLVETDGWISDCSTSDSNSSDYNVDQDNKSNKSSSRNSYESPGRITEQILYLESDEGSNFNHNTTVLHFGMSPATNSPFPDAFVNFSKQHVLGHNQPAMLETNRGVQYDKFSMQKAESGRNCGGQSAVEEKCSQVSSFFAKFEEAHSTVKEADHMLKAMLKANENANLMTGNLETSRRGTHGR</sequence>
<evidence type="ECO:0000256" key="7">
    <source>
        <dbReference type="PROSITE-ProRule" id="PRU00283"/>
    </source>
</evidence>
<feature type="compositionally biased region" description="Low complexity" evidence="9">
    <location>
        <begin position="48"/>
        <end position="58"/>
    </location>
</feature>
<evidence type="ECO:0000256" key="2">
    <source>
        <dbReference type="ARBA" id="ARBA00022741"/>
    </source>
</evidence>
<keyword evidence="12" id="KW-1185">Reference proteome</keyword>
<dbReference type="Gene3D" id="3.40.850.10">
    <property type="entry name" value="Kinesin motor domain"/>
    <property type="match status" value="1"/>
</dbReference>
<feature type="binding site" evidence="7">
    <location>
        <begin position="257"/>
        <end position="264"/>
    </location>
    <ligand>
        <name>ATP</name>
        <dbReference type="ChEBI" id="CHEBI:30616"/>
    </ligand>
</feature>
<evidence type="ECO:0000256" key="8">
    <source>
        <dbReference type="SAM" id="Coils"/>
    </source>
</evidence>
<feature type="compositionally biased region" description="Low complexity" evidence="9">
    <location>
        <begin position="1091"/>
        <end position="1115"/>
    </location>
</feature>
<dbReference type="Pfam" id="PF00225">
    <property type="entry name" value="Kinesin"/>
    <property type="match status" value="1"/>
</dbReference>
<evidence type="ECO:0000256" key="9">
    <source>
        <dbReference type="SAM" id="MobiDB-lite"/>
    </source>
</evidence>
<dbReference type="InterPro" id="IPR036961">
    <property type="entry name" value="Kinesin_motor_dom_sf"/>
</dbReference>
<dbReference type="InterPro" id="IPR001752">
    <property type="entry name" value="Kinesin_motor_dom"/>
</dbReference>
<feature type="region of interest" description="Disordered" evidence="9">
    <location>
        <begin position="1"/>
        <end position="142"/>
    </location>
</feature>
<dbReference type="AlphaFoldDB" id="A0ABD1VC17"/>
<keyword evidence="2 7" id="KW-0547">Nucleotide-binding</keyword>
<comment type="similarity">
    <text evidence="6">Belongs to the TRAFAC class myosin-kinesin ATPase superfamily. Kinesin family. KIN-12 subfamily.</text>
</comment>
<keyword evidence="4 8" id="KW-0175">Coiled coil</keyword>
<proteinExistence type="inferred from homology"/>
<feature type="region of interest" description="Disordered" evidence="9">
    <location>
        <begin position="1091"/>
        <end position="1119"/>
    </location>
</feature>
<evidence type="ECO:0000256" key="6">
    <source>
        <dbReference type="ARBA" id="ARBA00034488"/>
    </source>
</evidence>
<evidence type="ECO:0000256" key="3">
    <source>
        <dbReference type="ARBA" id="ARBA00022840"/>
    </source>
</evidence>
<feature type="coiled-coil region" evidence="8">
    <location>
        <begin position="520"/>
        <end position="547"/>
    </location>
</feature>
<dbReference type="PANTHER" id="PTHR37739">
    <property type="entry name" value="KINESIN-LIKE PROTEIN KIN-12D"/>
    <property type="match status" value="1"/>
</dbReference>
<dbReference type="GO" id="GO:0005874">
    <property type="term" value="C:microtubule"/>
    <property type="evidence" value="ECO:0007669"/>
    <property type="project" value="UniProtKB-KW"/>
</dbReference>
<comment type="caution">
    <text evidence="11">The sequence shown here is derived from an EMBL/GenBank/DDBJ whole genome shotgun (WGS) entry which is preliminary data.</text>
</comment>
<evidence type="ECO:0000313" key="12">
    <source>
        <dbReference type="Proteomes" id="UP001604336"/>
    </source>
</evidence>
<keyword evidence="1" id="KW-0493">Microtubule</keyword>
<dbReference type="CDD" id="cd01373">
    <property type="entry name" value="KISc_KLP2_like"/>
    <property type="match status" value="1"/>
</dbReference>
<keyword evidence="3 7" id="KW-0067">ATP-binding</keyword>
<dbReference type="GO" id="GO:0003774">
    <property type="term" value="F:cytoskeletal motor activity"/>
    <property type="evidence" value="ECO:0007669"/>
    <property type="project" value="UniProtKB-UniRule"/>
</dbReference>
<dbReference type="SMART" id="SM00129">
    <property type="entry name" value="KISc"/>
    <property type="match status" value="1"/>
</dbReference>
<dbReference type="PROSITE" id="PS00411">
    <property type="entry name" value="KINESIN_MOTOR_1"/>
    <property type="match status" value="1"/>
</dbReference>
<dbReference type="FunFam" id="3.40.850.10:FF:000033">
    <property type="entry name" value="Kinesin-like protein KIN-12E"/>
    <property type="match status" value="1"/>
</dbReference>
<dbReference type="EMBL" id="JBFOLK010000002">
    <property type="protein sequence ID" value="KAL2534880.1"/>
    <property type="molecule type" value="Genomic_DNA"/>
</dbReference>
<dbReference type="Proteomes" id="UP001604336">
    <property type="component" value="Unassembled WGS sequence"/>
</dbReference>
<evidence type="ECO:0000313" key="11">
    <source>
        <dbReference type="EMBL" id="KAL2534880.1"/>
    </source>
</evidence>
<feature type="domain" description="Kinesin motor" evidence="10">
    <location>
        <begin position="176"/>
        <end position="513"/>
    </location>
</feature>
<accession>A0ABD1VC17</accession>
<dbReference type="PRINTS" id="PR00380">
    <property type="entry name" value="KINESINHEAVY"/>
</dbReference>